<accession>A0A084AD35</accession>
<protein>
    <submittedName>
        <fullName evidence="2">Phage protein</fullName>
    </submittedName>
</protein>
<proteinExistence type="predicted"/>
<feature type="compositionally biased region" description="Basic and acidic residues" evidence="1">
    <location>
        <begin position="95"/>
        <end position="110"/>
    </location>
</feature>
<dbReference type="PATRIC" id="fig|1415168.3.peg.566"/>
<feature type="compositionally biased region" description="Basic and acidic residues" evidence="1">
    <location>
        <begin position="18"/>
        <end position="55"/>
    </location>
</feature>
<comment type="caution">
    <text evidence="2">The sequence shown here is derived from an EMBL/GenBank/DDBJ whole genome shotgun (WGS) entry which is preliminary data.</text>
</comment>
<name>A0A084AD35_LACLC</name>
<evidence type="ECO:0000313" key="3">
    <source>
        <dbReference type="Proteomes" id="UP000028401"/>
    </source>
</evidence>
<dbReference type="EMBL" id="AZSI01000012">
    <property type="protein sequence ID" value="KEY63214.1"/>
    <property type="molecule type" value="Genomic_DNA"/>
</dbReference>
<evidence type="ECO:0000256" key="1">
    <source>
        <dbReference type="SAM" id="MobiDB-lite"/>
    </source>
</evidence>
<evidence type="ECO:0000313" key="2">
    <source>
        <dbReference type="EMBL" id="KEY63214.1"/>
    </source>
</evidence>
<dbReference type="AlphaFoldDB" id="A0A084AD35"/>
<sequence>MTETIKDNSQQHTGNWVEDIRKGAEIERKEREETSRQRSKEAFDKMRDKANAERDEINGLMKQVAERNYNDNKLKRDKEIETAKQKAMQQIESEYESKHGVDTDKTERTKQALSNLLKGL</sequence>
<reference evidence="2 3" key="1">
    <citation type="submission" date="2014-06" db="EMBL/GenBank/DDBJ databases">
        <title>Draft genome sequence of the putrescine producing strain Lactococcus lactis subsp cremoris GE214.</title>
        <authorList>
            <person name="Ladero V."/>
            <person name="Linares D.M."/>
            <person name="del Rio B."/>
            <person name="Mayo B."/>
            <person name="Martin M.C."/>
            <person name="Fernandez M."/>
            <person name="Alvarez M.A."/>
        </authorList>
    </citation>
    <scope>NUCLEOTIDE SEQUENCE [LARGE SCALE GENOMIC DNA]</scope>
    <source>
        <strain evidence="2 3">GE214</strain>
    </source>
</reference>
<organism evidence="2 3">
    <name type="scientific">Lactococcus cremoris subsp. cremoris GE214</name>
    <dbReference type="NCBI Taxonomy" id="1415168"/>
    <lineage>
        <taxon>Bacteria</taxon>
        <taxon>Bacillati</taxon>
        <taxon>Bacillota</taxon>
        <taxon>Bacilli</taxon>
        <taxon>Lactobacillales</taxon>
        <taxon>Streptococcaceae</taxon>
        <taxon>Lactococcus</taxon>
        <taxon>Lactococcus cremoris subsp. cremoris</taxon>
    </lineage>
</organism>
<dbReference type="Proteomes" id="UP000028401">
    <property type="component" value="Unassembled WGS sequence"/>
</dbReference>
<dbReference type="RefSeq" id="WP_003132811.1">
    <property type="nucleotide sequence ID" value="NZ_AZSI01000012.1"/>
</dbReference>
<gene>
    <name evidence="2" type="ORF">U725_00537</name>
</gene>
<feature type="region of interest" description="Disordered" evidence="1">
    <location>
        <begin position="92"/>
        <end position="120"/>
    </location>
</feature>
<feature type="region of interest" description="Disordered" evidence="1">
    <location>
        <begin position="1"/>
        <end position="55"/>
    </location>
</feature>